<sequence length="313" mass="34778">MASLRLSPPLSRTLTFPLPFPTNRLELLPRKKALASIYLRLPPPPVPRAKPGKPSSPVTHSDGEKSLSKSLLYNRPATSPKPVGALPTPPPSPLPKVAHGPSSGAALQRTSAAESSSQRQQDRSKEPSAVEHPHRSGHGQVQLEEEPKEKRSFFPSINIPWREKVDRKTELIRREKPSLQSRHSLDSSRVQEKDKETGPLWITLALQKQKGFREQQQSRDERRSQREAKLAEKQTRDSTSEVKRDSRTRSSPHRRGISCLPHVLVVPVEIADSTPSPPAVKDMSKRFPSSDSPQVSTEPAWLALGQAKGQSLE</sequence>
<evidence type="ECO:0000256" key="1">
    <source>
        <dbReference type="SAM" id="MobiDB-lite"/>
    </source>
</evidence>
<accession>A0A4Z2B584</accession>
<evidence type="ECO:0000313" key="3">
    <source>
        <dbReference type="Proteomes" id="UP000516260"/>
    </source>
</evidence>
<feature type="compositionally biased region" description="Polar residues" evidence="1">
    <location>
        <begin position="108"/>
        <end position="119"/>
    </location>
</feature>
<dbReference type="AlphaFoldDB" id="A0A4Z2B584"/>
<evidence type="ECO:0000313" key="2">
    <source>
        <dbReference type="EMBL" id="TNM87521.1"/>
    </source>
</evidence>
<dbReference type="EMBL" id="SWLE01000019">
    <property type="protein sequence ID" value="TNM87521.1"/>
    <property type="molecule type" value="Genomic_DNA"/>
</dbReference>
<protein>
    <submittedName>
        <fullName evidence="2">Uncharacterized protein</fullName>
    </submittedName>
</protein>
<name>A0A4Z2B584_9TELE</name>
<comment type="caution">
    <text evidence="2">The sequence shown here is derived from an EMBL/GenBank/DDBJ whole genome shotgun (WGS) entry which is preliminary data.</text>
</comment>
<feature type="compositionally biased region" description="Basic and acidic residues" evidence="1">
    <location>
        <begin position="120"/>
        <end position="134"/>
    </location>
</feature>
<dbReference type="Proteomes" id="UP000516260">
    <property type="component" value="Chromosome 6"/>
</dbReference>
<feature type="compositionally biased region" description="Basic and acidic residues" evidence="1">
    <location>
        <begin position="161"/>
        <end position="197"/>
    </location>
</feature>
<dbReference type="GO" id="GO:0030277">
    <property type="term" value="P:maintenance of gastrointestinal epithelium"/>
    <property type="evidence" value="ECO:0007669"/>
    <property type="project" value="TreeGrafter"/>
</dbReference>
<dbReference type="InterPro" id="IPR052853">
    <property type="entry name" value="Actin_dynamics_regulator"/>
</dbReference>
<reference evidence="2 3" key="1">
    <citation type="submission" date="2019-04" db="EMBL/GenBank/DDBJ databases">
        <title>The sequence and de novo assembly of Takifugu bimaculatus genome using PacBio and Hi-C technologies.</title>
        <authorList>
            <person name="Xu P."/>
            <person name="Liu B."/>
            <person name="Zhou Z."/>
        </authorList>
    </citation>
    <scope>NUCLEOTIDE SEQUENCE [LARGE SCALE GENOMIC DNA]</scope>
    <source>
        <strain evidence="2">TB-2018</strain>
        <tissue evidence="2">Muscle</tissue>
    </source>
</reference>
<keyword evidence="3" id="KW-1185">Reference proteome</keyword>
<dbReference type="PANTHER" id="PTHR47574:SF3">
    <property type="entry name" value="CAPPING PROTEIN-INHIBITING REGULATOR OF ACTIN DYNAMICS"/>
    <property type="match status" value="1"/>
</dbReference>
<organism evidence="2 3">
    <name type="scientific">Takifugu bimaculatus</name>
    <dbReference type="NCBI Taxonomy" id="433685"/>
    <lineage>
        <taxon>Eukaryota</taxon>
        <taxon>Metazoa</taxon>
        <taxon>Chordata</taxon>
        <taxon>Craniata</taxon>
        <taxon>Vertebrata</taxon>
        <taxon>Euteleostomi</taxon>
        <taxon>Actinopterygii</taxon>
        <taxon>Neopterygii</taxon>
        <taxon>Teleostei</taxon>
        <taxon>Neoteleostei</taxon>
        <taxon>Acanthomorphata</taxon>
        <taxon>Eupercaria</taxon>
        <taxon>Tetraodontiformes</taxon>
        <taxon>Tetradontoidea</taxon>
        <taxon>Tetraodontidae</taxon>
        <taxon>Takifugu</taxon>
    </lineage>
</organism>
<gene>
    <name evidence="2" type="ORF">fugu_005742</name>
</gene>
<feature type="region of interest" description="Disordered" evidence="1">
    <location>
        <begin position="272"/>
        <end position="313"/>
    </location>
</feature>
<feature type="compositionally biased region" description="Basic and acidic residues" evidence="1">
    <location>
        <begin position="211"/>
        <end position="248"/>
    </location>
</feature>
<proteinExistence type="predicted"/>
<feature type="compositionally biased region" description="Polar residues" evidence="1">
    <location>
        <begin position="287"/>
        <end position="297"/>
    </location>
</feature>
<feature type="region of interest" description="Disordered" evidence="1">
    <location>
        <begin position="39"/>
        <end position="259"/>
    </location>
</feature>
<dbReference type="PANTHER" id="PTHR47574">
    <property type="entry name" value="CANCER-RELATED REGULATOR OF ACTIN DYNAMICS"/>
    <property type="match status" value="1"/>
</dbReference>
<dbReference type="GO" id="GO:2000813">
    <property type="term" value="P:negative regulation of barbed-end actin filament capping"/>
    <property type="evidence" value="ECO:0007669"/>
    <property type="project" value="TreeGrafter"/>
</dbReference>